<gene>
    <name evidence="2" type="ORF">J2S17_005551</name>
</gene>
<evidence type="ECO:0000313" key="3">
    <source>
        <dbReference type="Proteomes" id="UP001238088"/>
    </source>
</evidence>
<feature type="region of interest" description="Disordered" evidence="1">
    <location>
        <begin position="1"/>
        <end position="43"/>
    </location>
</feature>
<name>A0ABU0ARX3_9BACI</name>
<feature type="compositionally biased region" description="Polar residues" evidence="1">
    <location>
        <begin position="16"/>
        <end position="25"/>
    </location>
</feature>
<dbReference type="EMBL" id="JAUSUB010000044">
    <property type="protein sequence ID" value="MDQ0273619.1"/>
    <property type="molecule type" value="Genomic_DNA"/>
</dbReference>
<evidence type="ECO:0000256" key="1">
    <source>
        <dbReference type="SAM" id="MobiDB-lite"/>
    </source>
</evidence>
<dbReference type="Proteomes" id="UP001238088">
    <property type="component" value="Unassembled WGS sequence"/>
</dbReference>
<dbReference type="RefSeq" id="WP_307479969.1">
    <property type="nucleotide sequence ID" value="NZ_JAUSUB010000044.1"/>
</dbReference>
<evidence type="ECO:0000313" key="2">
    <source>
        <dbReference type="EMBL" id="MDQ0273619.1"/>
    </source>
</evidence>
<evidence type="ECO:0008006" key="4">
    <source>
        <dbReference type="Google" id="ProtNLM"/>
    </source>
</evidence>
<dbReference type="InterPro" id="IPR025437">
    <property type="entry name" value="YfhE-like"/>
</dbReference>
<proteinExistence type="predicted"/>
<reference evidence="2 3" key="1">
    <citation type="submission" date="2023-07" db="EMBL/GenBank/DDBJ databases">
        <title>Genomic Encyclopedia of Type Strains, Phase IV (KMG-IV): sequencing the most valuable type-strain genomes for metagenomic binning, comparative biology and taxonomic classification.</title>
        <authorList>
            <person name="Goeker M."/>
        </authorList>
    </citation>
    <scope>NUCLEOTIDE SEQUENCE [LARGE SCALE GENOMIC DNA]</scope>
    <source>
        <strain evidence="2 3">DSM 23494</strain>
    </source>
</reference>
<protein>
    <recommendedName>
        <fullName evidence="4">YfhE family protein</fullName>
    </recommendedName>
</protein>
<comment type="caution">
    <text evidence="2">The sequence shown here is derived from an EMBL/GenBank/DDBJ whole genome shotgun (WGS) entry which is preliminary data.</text>
</comment>
<dbReference type="Pfam" id="PF14152">
    <property type="entry name" value="YfhE"/>
    <property type="match status" value="1"/>
</dbReference>
<accession>A0ABU0ARX3</accession>
<organism evidence="2 3">
    <name type="scientific">Cytobacillus purgationiresistens</name>
    <dbReference type="NCBI Taxonomy" id="863449"/>
    <lineage>
        <taxon>Bacteria</taxon>
        <taxon>Bacillati</taxon>
        <taxon>Bacillota</taxon>
        <taxon>Bacilli</taxon>
        <taxon>Bacillales</taxon>
        <taxon>Bacillaceae</taxon>
        <taxon>Cytobacillus</taxon>
    </lineage>
</organism>
<sequence length="43" mass="4800">MAADKRRKEKVKKGLSSMQEVTYSSEFKRADRAGGNSSGRSKH</sequence>
<keyword evidence="3" id="KW-1185">Reference proteome</keyword>